<dbReference type="InterPro" id="IPR011990">
    <property type="entry name" value="TPR-like_helical_dom_sf"/>
</dbReference>
<dbReference type="SMART" id="SM00028">
    <property type="entry name" value="TPR"/>
    <property type="match status" value="4"/>
</dbReference>
<protein>
    <submittedName>
        <fullName evidence="10">TPR-like protein</fullName>
    </submittedName>
</protein>
<feature type="repeat" description="TPR" evidence="8">
    <location>
        <begin position="562"/>
        <end position="595"/>
    </location>
</feature>
<name>A0A9P3GCN6_9APHY</name>
<keyword evidence="4" id="KW-0963">Cytoplasm</keyword>
<feature type="repeat" description="TPR" evidence="8">
    <location>
        <begin position="596"/>
        <end position="629"/>
    </location>
</feature>
<dbReference type="Proteomes" id="UP000703269">
    <property type="component" value="Unassembled WGS sequence"/>
</dbReference>
<dbReference type="Gene3D" id="1.25.40.10">
    <property type="entry name" value="Tetratricopeptide repeat domain"/>
    <property type="match status" value="1"/>
</dbReference>
<keyword evidence="6 8" id="KW-0802">TPR repeat</keyword>
<dbReference type="AlphaFoldDB" id="A0A9P3GCN6"/>
<dbReference type="GO" id="GO:0016560">
    <property type="term" value="P:protein import into peroxisome matrix, docking"/>
    <property type="evidence" value="ECO:0007669"/>
    <property type="project" value="TreeGrafter"/>
</dbReference>
<feature type="region of interest" description="Disordered" evidence="9">
    <location>
        <begin position="1"/>
        <end position="21"/>
    </location>
</feature>
<dbReference type="PANTHER" id="PTHR10130">
    <property type="entry name" value="PEROXISOMAL TARGETING SIGNAL 1 RECEPTOR PEX5"/>
    <property type="match status" value="1"/>
</dbReference>
<evidence type="ECO:0000256" key="4">
    <source>
        <dbReference type="ARBA" id="ARBA00022490"/>
    </source>
</evidence>
<dbReference type="PANTHER" id="PTHR10130:SF0">
    <property type="entry name" value="GH08708P"/>
    <property type="match status" value="1"/>
</dbReference>
<evidence type="ECO:0000256" key="8">
    <source>
        <dbReference type="PROSITE-ProRule" id="PRU00339"/>
    </source>
</evidence>
<reference evidence="10 11" key="1">
    <citation type="submission" date="2021-08" db="EMBL/GenBank/DDBJ databases">
        <title>Draft Genome Sequence of Phanerochaete sordida strain YK-624.</title>
        <authorList>
            <person name="Mori T."/>
            <person name="Dohra H."/>
            <person name="Suzuki T."/>
            <person name="Kawagishi H."/>
            <person name="Hirai H."/>
        </authorList>
    </citation>
    <scope>NUCLEOTIDE SEQUENCE [LARGE SCALE GENOMIC DNA]</scope>
    <source>
        <strain evidence="10 11">YK-624</strain>
    </source>
</reference>
<evidence type="ECO:0000313" key="10">
    <source>
        <dbReference type="EMBL" id="GJE92192.1"/>
    </source>
</evidence>
<evidence type="ECO:0000256" key="9">
    <source>
        <dbReference type="SAM" id="MobiDB-lite"/>
    </source>
</evidence>
<dbReference type="InterPro" id="IPR019734">
    <property type="entry name" value="TPR_rpt"/>
</dbReference>
<dbReference type="PROSITE" id="PS50293">
    <property type="entry name" value="TPR_REGION"/>
    <property type="match status" value="1"/>
</dbReference>
<gene>
    <name evidence="10" type="ORF">PsYK624_083450</name>
</gene>
<keyword evidence="7" id="KW-0576">Peroxisome</keyword>
<comment type="subcellular location">
    <subcellularLocation>
        <location evidence="2">Cytoplasm</location>
    </subcellularLocation>
    <subcellularLocation>
        <location evidence="1">Peroxisome</location>
    </subcellularLocation>
</comment>
<sequence>MALPMLVGGADCGPSNPLQGLSKELDRDRGLSQDQFGAARAGSSRQAFRTQYAAAPGADQDAARFFAAVGPPAAGPSSLGATPYDLAALHGALPPLHAQTPAQLPPTATGLAPAPWAADFLLQQPTQSPGSLRLDAEQAVMRSGQTMHTTLESGSVPSAFQARAQWTPPMAGFANPVNHMLYQPQASSSQSQLSISSAPVLDESQWEQAFQNHESTATSRVVEEVIQERTAQRPQDPDDLARAAGSLIDAVRHENNPKFQASEFLGLMRQLRDREVVIEGNQMVPAEEALSWANDFQSSTDVKGKGRATGPISNRTTAPLPLLNIPTFGSSVTHVTDTQAVPDISSITDENDEYFRQENEAYIGYWHGKAPQRTGTPMQNAEWGRLQRDWDSFEATATGIKPMANYQFQAHNPYLLGEASRHHTMHSQGRNTLYDSVLEMEAAVQRDPLNAQAWFQLGVKQQENEREAKAIQALRRALELDPSHLPSWLALAVSHTNESNRHGAYEAVREWVAHNERYREVANAYRAQHPLRDDMTQHEKFNDMIDGLITMARSDTSGEIDADIQIALAVIMNTNEAYEKAKDCFTTALAVRPDDWQLYNRVGATLANSGKPEEALAYYYRALELNPAYIRARFNLGISCINLRRYQEASEHILDALSLQDNDSIANADGSDDKRGITSSTLWDSLKTCCLHLGRLDLATICDRRDLDTFRLNFNLR</sequence>
<evidence type="ECO:0000256" key="3">
    <source>
        <dbReference type="ARBA" id="ARBA00005348"/>
    </source>
</evidence>
<dbReference type="GO" id="GO:0005052">
    <property type="term" value="F:peroxisome matrix targeting signal-1 binding"/>
    <property type="evidence" value="ECO:0007669"/>
    <property type="project" value="TreeGrafter"/>
</dbReference>
<evidence type="ECO:0000256" key="1">
    <source>
        <dbReference type="ARBA" id="ARBA00004275"/>
    </source>
</evidence>
<dbReference type="PROSITE" id="PS50005">
    <property type="entry name" value="TPR"/>
    <property type="match status" value="3"/>
</dbReference>
<dbReference type="OrthoDB" id="10006023at2759"/>
<feature type="repeat" description="TPR" evidence="8">
    <location>
        <begin position="451"/>
        <end position="484"/>
    </location>
</feature>
<comment type="caution">
    <text evidence="10">The sequence shown here is derived from an EMBL/GenBank/DDBJ whole genome shotgun (WGS) entry which is preliminary data.</text>
</comment>
<dbReference type="InterPro" id="IPR024111">
    <property type="entry name" value="PEX5/PEX5L"/>
</dbReference>
<dbReference type="Pfam" id="PF13432">
    <property type="entry name" value="TPR_16"/>
    <property type="match status" value="1"/>
</dbReference>
<evidence type="ECO:0000256" key="6">
    <source>
        <dbReference type="ARBA" id="ARBA00022803"/>
    </source>
</evidence>
<accession>A0A9P3GCN6</accession>
<dbReference type="GO" id="GO:0005778">
    <property type="term" value="C:peroxisomal membrane"/>
    <property type="evidence" value="ECO:0007669"/>
    <property type="project" value="TreeGrafter"/>
</dbReference>
<evidence type="ECO:0000313" key="11">
    <source>
        <dbReference type="Proteomes" id="UP000703269"/>
    </source>
</evidence>
<dbReference type="GO" id="GO:0005829">
    <property type="term" value="C:cytosol"/>
    <property type="evidence" value="ECO:0007669"/>
    <property type="project" value="TreeGrafter"/>
</dbReference>
<keyword evidence="5" id="KW-0677">Repeat</keyword>
<evidence type="ECO:0000256" key="2">
    <source>
        <dbReference type="ARBA" id="ARBA00004496"/>
    </source>
</evidence>
<keyword evidence="11" id="KW-1185">Reference proteome</keyword>
<organism evidence="10 11">
    <name type="scientific">Phanerochaete sordida</name>
    <dbReference type="NCBI Taxonomy" id="48140"/>
    <lineage>
        <taxon>Eukaryota</taxon>
        <taxon>Fungi</taxon>
        <taxon>Dikarya</taxon>
        <taxon>Basidiomycota</taxon>
        <taxon>Agaricomycotina</taxon>
        <taxon>Agaricomycetes</taxon>
        <taxon>Polyporales</taxon>
        <taxon>Phanerochaetaceae</taxon>
        <taxon>Phanerochaete</taxon>
    </lineage>
</organism>
<evidence type="ECO:0000256" key="5">
    <source>
        <dbReference type="ARBA" id="ARBA00022737"/>
    </source>
</evidence>
<dbReference type="EMBL" id="BPQB01000025">
    <property type="protein sequence ID" value="GJE92192.1"/>
    <property type="molecule type" value="Genomic_DNA"/>
</dbReference>
<comment type="similarity">
    <text evidence="3">Belongs to the peroxisomal targeting signal receptor family.</text>
</comment>
<proteinExistence type="inferred from homology"/>
<dbReference type="Gene3D" id="6.10.280.230">
    <property type="match status" value="1"/>
</dbReference>
<evidence type="ECO:0000256" key="7">
    <source>
        <dbReference type="ARBA" id="ARBA00023140"/>
    </source>
</evidence>
<dbReference type="SUPFAM" id="SSF48452">
    <property type="entry name" value="TPR-like"/>
    <property type="match status" value="1"/>
</dbReference>
<dbReference type="Pfam" id="PF14559">
    <property type="entry name" value="TPR_19"/>
    <property type="match status" value="1"/>
</dbReference>